<feature type="transmembrane region" description="Helical" evidence="3">
    <location>
        <begin position="496"/>
        <end position="518"/>
    </location>
</feature>
<reference evidence="6" key="1">
    <citation type="journal article" date="2018" name="DNA Res.">
        <title>Multiple hybrid de novo genome assembly of finger millet, an orphan allotetraploid crop.</title>
        <authorList>
            <person name="Hatakeyama M."/>
            <person name="Aluri S."/>
            <person name="Balachadran M.T."/>
            <person name="Sivarajan S.R."/>
            <person name="Patrignani A."/>
            <person name="Gruter S."/>
            <person name="Poveda L."/>
            <person name="Shimizu-Inatsugi R."/>
            <person name="Baeten J."/>
            <person name="Francoijs K.J."/>
            <person name="Nataraja K.N."/>
            <person name="Reddy Y.A.N."/>
            <person name="Phadnis S."/>
            <person name="Ravikumar R.L."/>
            <person name="Schlapbach R."/>
            <person name="Sreeman S.M."/>
            <person name="Shimizu K.K."/>
        </authorList>
    </citation>
    <scope>NUCLEOTIDE SEQUENCE</scope>
</reference>
<name>A0AAV5DWS5_ELECO</name>
<dbReference type="Pfam" id="PF12819">
    <property type="entry name" value="Malectin_like"/>
    <property type="match status" value="1"/>
</dbReference>
<keyword evidence="3" id="KW-0472">Membrane</keyword>
<dbReference type="GO" id="GO:0005524">
    <property type="term" value="F:ATP binding"/>
    <property type="evidence" value="ECO:0007669"/>
    <property type="project" value="UniProtKB-UniRule"/>
</dbReference>
<evidence type="ECO:0000256" key="2">
    <source>
        <dbReference type="PROSITE-ProRule" id="PRU10141"/>
    </source>
</evidence>
<feature type="binding site" evidence="2">
    <location>
        <position position="595"/>
    </location>
    <ligand>
        <name>ATP</name>
        <dbReference type="ChEBI" id="CHEBI:30616"/>
    </ligand>
</feature>
<keyword evidence="7" id="KW-1185">Reference proteome</keyword>
<comment type="caution">
    <text evidence="6">The sequence shown here is derived from an EMBL/GenBank/DDBJ whole genome shotgun (WGS) entry which is preliminary data.</text>
</comment>
<dbReference type="SUPFAM" id="SSF56112">
    <property type="entry name" value="Protein kinase-like (PK-like)"/>
    <property type="match status" value="1"/>
</dbReference>
<dbReference type="Proteomes" id="UP001054889">
    <property type="component" value="Unassembled WGS sequence"/>
</dbReference>
<dbReference type="InterPro" id="IPR011009">
    <property type="entry name" value="Kinase-like_dom_sf"/>
</dbReference>
<feature type="domain" description="Malectin-like" evidence="5">
    <location>
        <begin position="33"/>
        <end position="365"/>
    </location>
</feature>
<dbReference type="InterPro" id="IPR032675">
    <property type="entry name" value="LRR_dom_sf"/>
</dbReference>
<sequence length="742" mass="82641">MDATRSWLLLLCLAAAGVLQARAQPDSIGFINIDCGLPGTESFVDEATGLSYSPDDAFIDTGSNNNISTEYVTPEIDRGFHNLRSFPDGARNCYTLRSLVAGLKYTIRTYFMYGNYDGLNKPPVFDVHIGVNFWRTVNASNPGIVWTEATVVVPNDFVQVCLVNTGSGTPFISGLELRPLNRKLYPQVNATQGLVLLDRVNFGPTNGTAIIRYPDDPHDRLWIPLVDTINWAEISTNETVRNINNDLFEAPSKVMQTAIKPRNSSQDIELSWSEPMLPPNKDPSPGYIIVMHFSELQELHGAARQFYINLNSMYLDVFTTTLLYSEAVYSTIPFQRGYTKYTLSLNATENSTLPPIINALEIFSVIPTSDVGTDPLDVSAIVEIKDKYNVQKNWMGDPCLPKTLAWNGLTCSYSVSSPPRITSLNLSLSGLNGDISASFANLKAIQYLYVPNSQSNLALVNIFVIPYFGRYGNNPNLCTDGKSCEHMKKESKLTTIYISVPIGLVVVIVALLLGFLRWKRQGGASHKRSTKKIVKPQDESTKDGHLLSALQHKNRQFTYSELKTITKNFNNLVGKGGFGKVYDGVLEDDTRVAVKLRPQSPKESDQAEKQFIAEVPFIDTKPLYAGKGGRYLTWRQRLRVALESAQDATKIIEWVQQCLACGNIEDIMDVRMHDDNHDINSVWKAIRVGLKCTIHKSIERPNMTNVVEELQECLALEEAHDDGTGTGIDRRMQTMTTGPAPR</sequence>
<keyword evidence="2" id="KW-0547">Nucleotide-binding</keyword>
<dbReference type="PANTHER" id="PTHR45631">
    <property type="entry name" value="OS07G0107800 PROTEIN-RELATED"/>
    <property type="match status" value="1"/>
</dbReference>
<keyword evidence="3" id="KW-1133">Transmembrane helix</keyword>
<dbReference type="Gene3D" id="1.10.510.10">
    <property type="entry name" value="Transferase(Phosphotransferase) domain 1"/>
    <property type="match status" value="1"/>
</dbReference>
<feature type="chain" id="PRO_5043371877" description="Malectin-like domain-containing protein" evidence="4">
    <location>
        <begin position="24"/>
        <end position="742"/>
    </location>
</feature>
<protein>
    <recommendedName>
        <fullName evidence="5">Malectin-like domain-containing protein</fullName>
    </recommendedName>
</protein>
<dbReference type="AlphaFoldDB" id="A0AAV5DWS5"/>
<proteinExistence type="predicted"/>
<keyword evidence="2" id="KW-0067">ATP-binding</keyword>
<reference evidence="6" key="2">
    <citation type="submission" date="2021-12" db="EMBL/GenBank/DDBJ databases">
        <title>Resequencing data analysis of finger millet.</title>
        <authorList>
            <person name="Hatakeyama M."/>
            <person name="Aluri S."/>
            <person name="Balachadran M.T."/>
            <person name="Sivarajan S.R."/>
            <person name="Poveda L."/>
            <person name="Shimizu-Inatsugi R."/>
            <person name="Schlapbach R."/>
            <person name="Sreeman S.M."/>
            <person name="Shimizu K.K."/>
        </authorList>
    </citation>
    <scope>NUCLEOTIDE SEQUENCE</scope>
</reference>
<evidence type="ECO:0000259" key="5">
    <source>
        <dbReference type="Pfam" id="PF12819"/>
    </source>
</evidence>
<dbReference type="EMBL" id="BQKI01000071">
    <property type="protein sequence ID" value="GJN15003.1"/>
    <property type="molecule type" value="Genomic_DNA"/>
</dbReference>
<evidence type="ECO:0000313" key="6">
    <source>
        <dbReference type="EMBL" id="GJN15003.1"/>
    </source>
</evidence>
<dbReference type="Gene3D" id="3.30.200.20">
    <property type="entry name" value="Phosphorylase Kinase, domain 1"/>
    <property type="match status" value="1"/>
</dbReference>
<gene>
    <name evidence="6" type="primary">gb01887</name>
    <name evidence="6" type="ORF">PR202_gb01887</name>
</gene>
<dbReference type="PANTHER" id="PTHR45631:SF114">
    <property type="entry name" value="OS05G0525800 PROTEIN"/>
    <property type="match status" value="1"/>
</dbReference>
<dbReference type="PROSITE" id="PS00107">
    <property type="entry name" value="PROTEIN_KINASE_ATP"/>
    <property type="match status" value="1"/>
</dbReference>
<evidence type="ECO:0000256" key="4">
    <source>
        <dbReference type="SAM" id="SignalP"/>
    </source>
</evidence>
<dbReference type="InterPro" id="IPR017441">
    <property type="entry name" value="Protein_kinase_ATP_BS"/>
</dbReference>
<feature type="signal peptide" evidence="4">
    <location>
        <begin position="1"/>
        <end position="23"/>
    </location>
</feature>
<comment type="subcellular location">
    <subcellularLocation>
        <location evidence="1">Cell membrane</location>
        <topology evidence="1">Single-pass membrane protein</topology>
    </subcellularLocation>
</comment>
<evidence type="ECO:0000256" key="3">
    <source>
        <dbReference type="SAM" id="Phobius"/>
    </source>
</evidence>
<keyword evidence="4" id="KW-0732">Signal</keyword>
<dbReference type="InterPro" id="IPR024788">
    <property type="entry name" value="Malectin-like_Carb-bd_dom"/>
</dbReference>
<evidence type="ECO:0000256" key="1">
    <source>
        <dbReference type="ARBA" id="ARBA00004162"/>
    </source>
</evidence>
<keyword evidence="3" id="KW-0812">Transmembrane</keyword>
<evidence type="ECO:0000313" key="7">
    <source>
        <dbReference type="Proteomes" id="UP001054889"/>
    </source>
</evidence>
<accession>A0AAV5DWS5</accession>
<dbReference type="GO" id="GO:0005886">
    <property type="term" value="C:plasma membrane"/>
    <property type="evidence" value="ECO:0007669"/>
    <property type="project" value="UniProtKB-SubCell"/>
</dbReference>
<organism evidence="6 7">
    <name type="scientific">Eleusine coracana subsp. coracana</name>
    <dbReference type="NCBI Taxonomy" id="191504"/>
    <lineage>
        <taxon>Eukaryota</taxon>
        <taxon>Viridiplantae</taxon>
        <taxon>Streptophyta</taxon>
        <taxon>Embryophyta</taxon>
        <taxon>Tracheophyta</taxon>
        <taxon>Spermatophyta</taxon>
        <taxon>Magnoliopsida</taxon>
        <taxon>Liliopsida</taxon>
        <taxon>Poales</taxon>
        <taxon>Poaceae</taxon>
        <taxon>PACMAD clade</taxon>
        <taxon>Chloridoideae</taxon>
        <taxon>Cynodonteae</taxon>
        <taxon>Eleusininae</taxon>
        <taxon>Eleusine</taxon>
    </lineage>
</organism>
<dbReference type="Gene3D" id="3.80.10.10">
    <property type="entry name" value="Ribonuclease Inhibitor"/>
    <property type="match status" value="1"/>
</dbReference>